<dbReference type="Pfam" id="PF19776">
    <property type="entry name" value="DUF6262"/>
    <property type="match status" value="1"/>
</dbReference>
<dbReference type="Proteomes" id="UP001469365">
    <property type="component" value="Unassembled WGS sequence"/>
</dbReference>
<sequence length="109" mass="12879">MQQRNVEGIMRFSKLKTNTATRKAEQAIESLLNRKLKVNFNTVSLEAGVSKPFLYTQPELRSRIEELRIQTERWGELASERGYALERENERLKRKISKLERMIQNLRDA</sequence>
<comment type="caution">
    <text evidence="2">The sequence shown here is derived from an EMBL/GenBank/DDBJ whole genome shotgun (WGS) entry which is preliminary data.</text>
</comment>
<evidence type="ECO:0000256" key="1">
    <source>
        <dbReference type="SAM" id="Coils"/>
    </source>
</evidence>
<name>A0ABU9DV42_9BACL</name>
<dbReference type="RefSeq" id="WP_341419127.1">
    <property type="nucleotide sequence ID" value="NZ_JBBPCC010000025.1"/>
</dbReference>
<accession>A0ABU9DV42</accession>
<gene>
    <name evidence="2" type="ORF">WMW72_29250</name>
</gene>
<proteinExistence type="predicted"/>
<feature type="coiled-coil region" evidence="1">
    <location>
        <begin position="82"/>
        <end position="109"/>
    </location>
</feature>
<protein>
    <submittedName>
        <fullName evidence="2">DUF6262 family protein</fullName>
    </submittedName>
</protein>
<keyword evidence="1" id="KW-0175">Coiled coil</keyword>
<evidence type="ECO:0000313" key="3">
    <source>
        <dbReference type="Proteomes" id="UP001469365"/>
    </source>
</evidence>
<reference evidence="2 3" key="1">
    <citation type="submission" date="2024-04" db="EMBL/GenBank/DDBJ databases">
        <title>draft genome sequnece of Paenibacillus filicis.</title>
        <authorList>
            <person name="Kim D.-U."/>
        </authorList>
    </citation>
    <scope>NUCLEOTIDE SEQUENCE [LARGE SCALE GENOMIC DNA]</scope>
    <source>
        <strain evidence="2 3">KACC14197</strain>
    </source>
</reference>
<organism evidence="2 3">
    <name type="scientific">Paenibacillus filicis</name>
    <dbReference type="NCBI Taxonomy" id="669464"/>
    <lineage>
        <taxon>Bacteria</taxon>
        <taxon>Bacillati</taxon>
        <taxon>Bacillota</taxon>
        <taxon>Bacilli</taxon>
        <taxon>Bacillales</taxon>
        <taxon>Paenibacillaceae</taxon>
        <taxon>Paenibacillus</taxon>
    </lineage>
</organism>
<keyword evidence="3" id="KW-1185">Reference proteome</keyword>
<evidence type="ECO:0000313" key="2">
    <source>
        <dbReference type="EMBL" id="MEK8132003.1"/>
    </source>
</evidence>
<dbReference type="EMBL" id="JBBPCC010000025">
    <property type="protein sequence ID" value="MEK8132003.1"/>
    <property type="molecule type" value="Genomic_DNA"/>
</dbReference>
<dbReference type="InterPro" id="IPR046229">
    <property type="entry name" value="TnpC-like"/>
</dbReference>